<feature type="region of interest" description="Disordered" evidence="1">
    <location>
        <begin position="45"/>
        <end position="92"/>
    </location>
</feature>
<evidence type="ECO:0000256" key="1">
    <source>
        <dbReference type="SAM" id="MobiDB-lite"/>
    </source>
</evidence>
<name>A0A199VPK2_ANACO</name>
<organism evidence="2 3">
    <name type="scientific">Ananas comosus</name>
    <name type="common">Pineapple</name>
    <name type="synonym">Ananas ananas</name>
    <dbReference type="NCBI Taxonomy" id="4615"/>
    <lineage>
        <taxon>Eukaryota</taxon>
        <taxon>Viridiplantae</taxon>
        <taxon>Streptophyta</taxon>
        <taxon>Embryophyta</taxon>
        <taxon>Tracheophyta</taxon>
        <taxon>Spermatophyta</taxon>
        <taxon>Magnoliopsida</taxon>
        <taxon>Liliopsida</taxon>
        <taxon>Poales</taxon>
        <taxon>Bromeliaceae</taxon>
        <taxon>Bromelioideae</taxon>
        <taxon>Ananas</taxon>
    </lineage>
</organism>
<dbReference type="AlphaFoldDB" id="A0A199VPK2"/>
<evidence type="ECO:0000313" key="3">
    <source>
        <dbReference type="Proteomes" id="UP000092600"/>
    </source>
</evidence>
<protein>
    <submittedName>
        <fullName evidence="2">Uncharacterized protein</fullName>
    </submittedName>
</protein>
<sequence length="92" mass="10334">MDFGGKFRSSKSEYGMFLAVYPSYDHHDDIHLDYCIVNDNFNARHNLGASSPDTPPTPPKLLLGRDLSAEKSTPKELDSQALKKDTPKDDKH</sequence>
<comment type="caution">
    <text evidence="2">The sequence shown here is derived from an EMBL/GenBank/DDBJ whole genome shotgun (WGS) entry which is preliminary data.</text>
</comment>
<gene>
    <name evidence="2" type="ORF">ACMD2_08163</name>
</gene>
<reference evidence="2 3" key="1">
    <citation type="journal article" date="2016" name="DNA Res.">
        <title>The draft genome of MD-2 pineapple using hybrid error correction of long reads.</title>
        <authorList>
            <person name="Redwan R.M."/>
            <person name="Saidin A."/>
            <person name="Kumar S.V."/>
        </authorList>
    </citation>
    <scope>NUCLEOTIDE SEQUENCE [LARGE SCALE GENOMIC DNA]</scope>
    <source>
        <strain evidence="3">cv. MD2</strain>
        <tissue evidence="2">Leaf</tissue>
    </source>
</reference>
<evidence type="ECO:0000313" key="2">
    <source>
        <dbReference type="EMBL" id="OAY78846.1"/>
    </source>
</evidence>
<accession>A0A199VPK2</accession>
<dbReference type="EMBL" id="LSRQ01001199">
    <property type="protein sequence ID" value="OAY78846.1"/>
    <property type="molecule type" value="Genomic_DNA"/>
</dbReference>
<feature type="compositionally biased region" description="Basic and acidic residues" evidence="1">
    <location>
        <begin position="67"/>
        <end position="92"/>
    </location>
</feature>
<dbReference type="Proteomes" id="UP000092600">
    <property type="component" value="Unassembled WGS sequence"/>
</dbReference>
<proteinExistence type="predicted"/>